<sequence length="405" mass="45217" precursor="true">MPTPENSTFPVRLPALLTALALSLLLALPATLAADERADATRRLEQVQKEMSALRQRMEAARGEQGRAEAALRQSDQEIARVDQALARVERDMAGAVSRLKDLEAEQARERERLATQLEQLSRQLRAAYLTGRQDRLRLLLNQEDPAVVGRLLVYYQHFNDARGERIVAARADLERLARLSDEVRASREALAADRARRQALRDELEQGRAERRRLLARLEAEMAAAGSSLRRLEEDEKELEQLLRSLDNALRDIPAYSALDEPFAGRRGKLPWPTAGRLNARFGSPRSGQAGLTWRGVIIDAGAGDPVHAIHHGRVVFADWMRGYGLLTIIDHGGGYMTLYGHNQSLYRAPGDWVQAGELIARVGDGPSADTRGLYFEIRHQGKPLNPDRWCDSKVQIAGPSSRR</sequence>
<feature type="chain" id="PRO_5002870574" evidence="2">
    <location>
        <begin position="34"/>
        <end position="405"/>
    </location>
</feature>
<evidence type="ECO:0000259" key="3">
    <source>
        <dbReference type="Pfam" id="PF01551"/>
    </source>
</evidence>
<dbReference type="InterPro" id="IPR011055">
    <property type="entry name" value="Dup_hybrid_motif"/>
</dbReference>
<proteinExistence type="predicted"/>
<dbReference type="PANTHER" id="PTHR21666:SF270">
    <property type="entry name" value="MUREIN HYDROLASE ACTIVATOR ENVC"/>
    <property type="match status" value="1"/>
</dbReference>
<dbReference type="InterPro" id="IPR016047">
    <property type="entry name" value="M23ase_b-sheet_dom"/>
</dbReference>
<dbReference type="AlphaFoldDB" id="B8GRA0"/>
<dbReference type="Pfam" id="PF01551">
    <property type="entry name" value="Peptidase_M23"/>
    <property type="match status" value="1"/>
</dbReference>
<feature type="coiled-coil region" evidence="1">
    <location>
        <begin position="191"/>
        <end position="253"/>
    </location>
</feature>
<feature type="coiled-coil region" evidence="1">
    <location>
        <begin position="30"/>
        <end position="131"/>
    </location>
</feature>
<dbReference type="GO" id="GO:0004222">
    <property type="term" value="F:metalloendopeptidase activity"/>
    <property type="evidence" value="ECO:0007669"/>
    <property type="project" value="TreeGrafter"/>
</dbReference>
<evidence type="ECO:0000313" key="4">
    <source>
        <dbReference type="EMBL" id="ACL74354.1"/>
    </source>
</evidence>
<organism evidence="4 5">
    <name type="scientific">Thioalkalivibrio sulfidiphilus (strain HL-EbGR7)</name>
    <dbReference type="NCBI Taxonomy" id="396588"/>
    <lineage>
        <taxon>Bacteria</taxon>
        <taxon>Pseudomonadati</taxon>
        <taxon>Pseudomonadota</taxon>
        <taxon>Gammaproteobacteria</taxon>
        <taxon>Chromatiales</taxon>
        <taxon>Ectothiorhodospiraceae</taxon>
        <taxon>Thioalkalivibrio</taxon>
    </lineage>
</organism>
<name>B8GRA0_THISH</name>
<accession>B8GRA0</accession>
<evidence type="ECO:0000313" key="5">
    <source>
        <dbReference type="Proteomes" id="UP000002383"/>
    </source>
</evidence>
<gene>
    <name evidence="4" type="ordered locus">Tgr7_3287</name>
</gene>
<evidence type="ECO:0000256" key="1">
    <source>
        <dbReference type="SAM" id="Coils"/>
    </source>
</evidence>
<dbReference type="PANTHER" id="PTHR21666">
    <property type="entry name" value="PEPTIDASE-RELATED"/>
    <property type="match status" value="1"/>
</dbReference>
<dbReference type="CDD" id="cd12797">
    <property type="entry name" value="M23_peptidase"/>
    <property type="match status" value="1"/>
</dbReference>
<evidence type="ECO:0000256" key="2">
    <source>
        <dbReference type="SAM" id="SignalP"/>
    </source>
</evidence>
<protein>
    <submittedName>
        <fullName evidence="4">Peptidase M23</fullName>
    </submittedName>
</protein>
<dbReference type="Gene3D" id="2.70.70.10">
    <property type="entry name" value="Glucose Permease (Domain IIA)"/>
    <property type="match status" value="1"/>
</dbReference>
<dbReference type="KEGG" id="tgr:Tgr7_3287"/>
<dbReference type="FunFam" id="2.70.70.10:FF:000003">
    <property type="entry name" value="Murein hydrolase activator EnvC"/>
    <property type="match status" value="1"/>
</dbReference>
<dbReference type="EMBL" id="CP001339">
    <property type="protein sequence ID" value="ACL74354.1"/>
    <property type="molecule type" value="Genomic_DNA"/>
</dbReference>
<keyword evidence="1" id="KW-0175">Coiled coil</keyword>
<feature type="domain" description="M23ase beta-sheet core" evidence="3">
    <location>
        <begin position="295"/>
        <end position="388"/>
    </location>
</feature>
<dbReference type="Gene3D" id="6.10.250.3150">
    <property type="match status" value="1"/>
</dbReference>
<dbReference type="STRING" id="396588.Tgr7_3287"/>
<dbReference type="eggNOG" id="COG4942">
    <property type="taxonomic scope" value="Bacteria"/>
</dbReference>
<keyword evidence="5" id="KW-1185">Reference proteome</keyword>
<reference evidence="4 5" key="1">
    <citation type="journal article" date="2011" name="Stand. Genomic Sci.">
        <title>Complete genome sequence of 'Thioalkalivibrio sulfidophilus' HL-EbGr7.</title>
        <authorList>
            <person name="Muyzer G."/>
            <person name="Sorokin D.Y."/>
            <person name="Mavromatis K."/>
            <person name="Lapidus A."/>
            <person name="Clum A."/>
            <person name="Ivanova N."/>
            <person name="Pati A."/>
            <person name="d'Haeseleer P."/>
            <person name="Woyke T."/>
            <person name="Kyrpides N.C."/>
        </authorList>
    </citation>
    <scope>NUCLEOTIDE SEQUENCE [LARGE SCALE GENOMIC DNA]</scope>
    <source>
        <strain evidence="4 5">HL-EbGR7</strain>
    </source>
</reference>
<feature type="signal peptide" evidence="2">
    <location>
        <begin position="1"/>
        <end position="33"/>
    </location>
</feature>
<dbReference type="HOGENOM" id="CLU_029425_4_0_6"/>
<keyword evidence="2" id="KW-0732">Signal</keyword>
<dbReference type="SUPFAM" id="SSF51261">
    <property type="entry name" value="Duplicated hybrid motif"/>
    <property type="match status" value="1"/>
</dbReference>
<dbReference type="InterPro" id="IPR050570">
    <property type="entry name" value="Cell_wall_metabolism_enzyme"/>
</dbReference>
<dbReference type="Proteomes" id="UP000002383">
    <property type="component" value="Chromosome"/>
</dbReference>